<sequence length="146" mass="16719">MLCLWRLVARASASQGSSAWGVVLYLGVVAWGEGFVSMSITFEYARDDRRYRGVVAWGEAFVSMSITFEYAWDDRRYRAVVLCGEAFVIRSFILGMRRRTQGERYGVLERADVLQLRRARGGVECVLFGGRRRCFVAVERLGKDWV</sequence>
<proteinExistence type="predicted"/>
<dbReference type="Proteomes" id="UP000030744">
    <property type="component" value="Unassembled WGS sequence"/>
</dbReference>
<gene>
    <name evidence="2" type="ORF">EMH_0030040</name>
</gene>
<evidence type="ECO:0000313" key="3">
    <source>
        <dbReference type="Proteomes" id="UP000030744"/>
    </source>
</evidence>
<organism evidence="2 3">
    <name type="scientific">Eimeria mitis</name>
    <dbReference type="NCBI Taxonomy" id="44415"/>
    <lineage>
        <taxon>Eukaryota</taxon>
        <taxon>Sar</taxon>
        <taxon>Alveolata</taxon>
        <taxon>Apicomplexa</taxon>
        <taxon>Conoidasida</taxon>
        <taxon>Coccidia</taxon>
        <taxon>Eucoccidiorida</taxon>
        <taxon>Eimeriorina</taxon>
        <taxon>Eimeriidae</taxon>
        <taxon>Eimeria</taxon>
    </lineage>
</organism>
<dbReference type="AlphaFoldDB" id="U6JT73"/>
<protein>
    <submittedName>
        <fullName evidence="2">Uncharacterized protein</fullName>
    </submittedName>
</protein>
<name>U6JT73_9EIME</name>
<dbReference type="GeneID" id="25377829"/>
<reference evidence="2" key="1">
    <citation type="submission" date="2013-10" db="EMBL/GenBank/DDBJ databases">
        <title>Genomic analysis of the causative agents of coccidiosis in chickens.</title>
        <authorList>
            <person name="Reid A.J."/>
            <person name="Blake D."/>
            <person name="Billington K."/>
            <person name="Browne H."/>
            <person name="Dunn M."/>
            <person name="Hung S."/>
            <person name="Kawahara F."/>
            <person name="Miranda-Saavedra D."/>
            <person name="Mourier T."/>
            <person name="Nagra H."/>
            <person name="Otto T.D."/>
            <person name="Rawlings N."/>
            <person name="Sanchez A."/>
            <person name="Sanders M."/>
            <person name="Subramaniam C."/>
            <person name="Tay Y."/>
            <person name="Dear P."/>
            <person name="Doerig C."/>
            <person name="Gruber A."/>
            <person name="Parkinson J."/>
            <person name="Shirley M."/>
            <person name="Wan K.L."/>
            <person name="Berriman M."/>
            <person name="Tomley F."/>
            <person name="Pain A."/>
        </authorList>
    </citation>
    <scope>NUCLEOTIDE SEQUENCE [LARGE SCALE GENOMIC DNA]</scope>
    <source>
        <strain evidence="2">Houghton</strain>
    </source>
</reference>
<dbReference type="RefSeq" id="XP_013349825.1">
    <property type="nucleotide sequence ID" value="XM_013494371.1"/>
</dbReference>
<keyword evidence="3" id="KW-1185">Reference proteome</keyword>
<dbReference type="EMBL" id="HG679123">
    <property type="protein sequence ID" value="CDJ27247.1"/>
    <property type="molecule type" value="Genomic_DNA"/>
</dbReference>
<feature type="transmembrane region" description="Helical" evidence="1">
    <location>
        <begin position="23"/>
        <end position="42"/>
    </location>
</feature>
<evidence type="ECO:0000313" key="2">
    <source>
        <dbReference type="EMBL" id="CDJ27247.1"/>
    </source>
</evidence>
<dbReference type="VEuPathDB" id="ToxoDB:EMH_0030040"/>
<keyword evidence="1" id="KW-0472">Membrane</keyword>
<keyword evidence="1" id="KW-1133">Transmembrane helix</keyword>
<keyword evidence="1" id="KW-0812">Transmembrane</keyword>
<accession>U6JT73</accession>
<reference evidence="2" key="2">
    <citation type="submission" date="2013-10" db="EMBL/GenBank/DDBJ databases">
        <authorList>
            <person name="Aslett M."/>
        </authorList>
    </citation>
    <scope>NUCLEOTIDE SEQUENCE [LARGE SCALE GENOMIC DNA]</scope>
    <source>
        <strain evidence="2">Houghton</strain>
    </source>
</reference>
<evidence type="ECO:0000256" key="1">
    <source>
        <dbReference type="SAM" id="Phobius"/>
    </source>
</evidence>